<organism evidence="2 3">
    <name type="scientific">Mya arenaria</name>
    <name type="common">Soft-shell clam</name>
    <dbReference type="NCBI Taxonomy" id="6604"/>
    <lineage>
        <taxon>Eukaryota</taxon>
        <taxon>Metazoa</taxon>
        <taxon>Spiralia</taxon>
        <taxon>Lophotrochozoa</taxon>
        <taxon>Mollusca</taxon>
        <taxon>Bivalvia</taxon>
        <taxon>Autobranchia</taxon>
        <taxon>Heteroconchia</taxon>
        <taxon>Euheterodonta</taxon>
        <taxon>Imparidentia</taxon>
        <taxon>Neoheterodontei</taxon>
        <taxon>Myida</taxon>
        <taxon>Myoidea</taxon>
        <taxon>Myidae</taxon>
        <taxon>Mya</taxon>
    </lineage>
</organism>
<dbReference type="EMBL" id="CP111018">
    <property type="protein sequence ID" value="WAR10752.1"/>
    <property type="molecule type" value="Genomic_DNA"/>
</dbReference>
<dbReference type="Gene3D" id="2.60.40.60">
    <property type="entry name" value="Cadherins"/>
    <property type="match status" value="1"/>
</dbReference>
<evidence type="ECO:0000256" key="1">
    <source>
        <dbReference type="SAM" id="SignalP"/>
    </source>
</evidence>
<reference evidence="2" key="1">
    <citation type="submission" date="2022-11" db="EMBL/GenBank/DDBJ databases">
        <title>Centuries of genome instability and evolution in soft-shell clam transmissible cancer (bioRxiv).</title>
        <authorList>
            <person name="Hart S.F.M."/>
            <person name="Yonemitsu M.A."/>
            <person name="Giersch R.M."/>
            <person name="Beal B.F."/>
            <person name="Arriagada G."/>
            <person name="Davis B.W."/>
            <person name="Ostrander E.A."/>
            <person name="Goff S.P."/>
            <person name="Metzger M.J."/>
        </authorList>
    </citation>
    <scope>NUCLEOTIDE SEQUENCE</scope>
    <source>
        <strain evidence="2">MELC-2E11</strain>
        <tissue evidence="2">Siphon/mantle</tissue>
    </source>
</reference>
<keyword evidence="1" id="KW-0732">Signal</keyword>
<name>A0ABY7EP73_MYAAR</name>
<evidence type="ECO:0000313" key="2">
    <source>
        <dbReference type="EMBL" id="WAR10752.1"/>
    </source>
</evidence>
<dbReference type="SUPFAM" id="SSF49313">
    <property type="entry name" value="Cadherin-like"/>
    <property type="match status" value="1"/>
</dbReference>
<evidence type="ECO:0000313" key="3">
    <source>
        <dbReference type="Proteomes" id="UP001164746"/>
    </source>
</evidence>
<gene>
    <name evidence="2" type="ORF">MAR_035828</name>
</gene>
<feature type="signal peptide" evidence="1">
    <location>
        <begin position="1"/>
        <end position="22"/>
    </location>
</feature>
<feature type="chain" id="PRO_5045818952" evidence="1">
    <location>
        <begin position="23"/>
        <end position="187"/>
    </location>
</feature>
<dbReference type="InterPro" id="IPR015919">
    <property type="entry name" value="Cadherin-like_sf"/>
</dbReference>
<protein>
    <submittedName>
        <fullName evidence="2">Uncharacterized protein</fullName>
    </submittedName>
</protein>
<accession>A0ABY7EP73</accession>
<dbReference type="Proteomes" id="UP001164746">
    <property type="component" value="Chromosome 7"/>
</dbReference>
<proteinExistence type="predicted"/>
<keyword evidence="3" id="KW-1185">Reference proteome</keyword>
<sequence>MDLRMFAACLIMTVFLIKHSVGTTLFTAVATPTTGGAAMAYEFESDGNPNNVAETTITAGEVKLASGKSLDFETTPSIVFKIKATEAANAANTGIATVTLTVTDAIVFGQSSYIVCLSSTEVAAGGNDFAKFTVTSGTGAVVVASGVTLKSEEGWTYSFTITGTAGGVTGTTDVSVGLGCASGADIG</sequence>